<feature type="compositionally biased region" description="Polar residues" evidence="1">
    <location>
        <begin position="69"/>
        <end position="79"/>
    </location>
</feature>
<evidence type="ECO:0000256" key="1">
    <source>
        <dbReference type="SAM" id="MobiDB-lite"/>
    </source>
</evidence>
<name>A0A1Q5TGC0_9EURO</name>
<evidence type="ECO:0000313" key="3">
    <source>
        <dbReference type="Proteomes" id="UP000186955"/>
    </source>
</evidence>
<sequence length="252" mass="27796">MMSSFAESDQLSPDPTQENTPSAEAMVVTRSFSNMIKAEDYDQSSPQSPVDTGGEAVDNELFVPLSGPLPTTSTADEAQNTATPNPTPPEPPKATKPTRGRKRKTPVATTESEPAKKKKAPAVKPSPAEADPLEFTEAKPDVATMMGFPLPKINHGGTRPLRVPRDLYSTPSISDMDDANAVERVFRDLLAVREVVDWESRWLGRRLWLLRKKAALEAQREDARLSKMWEQDNGSLEEDIKKLEAENGKLDK</sequence>
<organism evidence="2 3">
    <name type="scientific">Penicillium subrubescens</name>
    <dbReference type="NCBI Taxonomy" id="1316194"/>
    <lineage>
        <taxon>Eukaryota</taxon>
        <taxon>Fungi</taxon>
        <taxon>Dikarya</taxon>
        <taxon>Ascomycota</taxon>
        <taxon>Pezizomycotina</taxon>
        <taxon>Eurotiomycetes</taxon>
        <taxon>Eurotiomycetidae</taxon>
        <taxon>Eurotiales</taxon>
        <taxon>Aspergillaceae</taxon>
        <taxon>Penicillium</taxon>
    </lineage>
</organism>
<gene>
    <name evidence="2" type="ORF">PENSUB_8663</name>
</gene>
<protein>
    <submittedName>
        <fullName evidence="2">Uncharacterized protein</fullName>
    </submittedName>
</protein>
<dbReference type="OrthoDB" id="4366218at2759"/>
<accession>A0A1Q5TGC0</accession>
<feature type="compositionally biased region" description="Polar residues" evidence="1">
    <location>
        <begin position="1"/>
        <end position="22"/>
    </location>
</feature>
<comment type="caution">
    <text evidence="2">The sequence shown here is derived from an EMBL/GenBank/DDBJ whole genome shotgun (WGS) entry which is preliminary data.</text>
</comment>
<dbReference type="AlphaFoldDB" id="A0A1Q5TGC0"/>
<dbReference type="Proteomes" id="UP000186955">
    <property type="component" value="Unassembled WGS sequence"/>
</dbReference>
<feature type="compositionally biased region" description="Pro residues" evidence="1">
    <location>
        <begin position="85"/>
        <end position="94"/>
    </location>
</feature>
<feature type="region of interest" description="Disordered" evidence="1">
    <location>
        <begin position="1"/>
        <end position="134"/>
    </location>
</feature>
<dbReference type="EMBL" id="MNBE01000664">
    <property type="protein sequence ID" value="OKO99276.1"/>
    <property type="molecule type" value="Genomic_DNA"/>
</dbReference>
<keyword evidence="3" id="KW-1185">Reference proteome</keyword>
<reference evidence="2 3" key="1">
    <citation type="submission" date="2016-10" db="EMBL/GenBank/DDBJ databases">
        <title>Genome sequence of the ascomycete fungus Penicillium subrubescens.</title>
        <authorList>
            <person name="De Vries R.P."/>
            <person name="Peng M."/>
            <person name="Dilokpimol A."/>
            <person name="Hilden K."/>
            <person name="Makela M.R."/>
            <person name="Grigoriev I."/>
            <person name="Riley R."/>
            <person name="Granchi Z."/>
        </authorList>
    </citation>
    <scope>NUCLEOTIDE SEQUENCE [LARGE SCALE GENOMIC DNA]</scope>
    <source>
        <strain evidence="2 3">CBS 132785</strain>
    </source>
</reference>
<feature type="compositionally biased region" description="Basic residues" evidence="1">
    <location>
        <begin position="96"/>
        <end position="105"/>
    </location>
</feature>
<evidence type="ECO:0000313" key="2">
    <source>
        <dbReference type="EMBL" id="OKO99276.1"/>
    </source>
</evidence>
<proteinExistence type="predicted"/>